<evidence type="ECO:0000313" key="1">
    <source>
        <dbReference type="EMBL" id="OOK64441.1"/>
    </source>
</evidence>
<proteinExistence type="predicted"/>
<reference evidence="1 2" key="1">
    <citation type="submission" date="2017-02" db="EMBL/GenBank/DDBJ databases">
        <title>Complete genome sequences of Mycobacterium kansasii strains isolated from rhesus macaques.</title>
        <authorList>
            <person name="Panda A."/>
            <person name="Nagaraj S."/>
            <person name="Zhao X."/>
            <person name="Tettelin H."/>
            <person name="Detolla L.J."/>
        </authorList>
    </citation>
    <scope>NUCLEOTIDE SEQUENCE [LARGE SCALE GENOMIC DNA]</scope>
    <source>
        <strain evidence="1 2">11-3469</strain>
    </source>
</reference>
<dbReference type="Proteomes" id="UP000188532">
    <property type="component" value="Unassembled WGS sequence"/>
</dbReference>
<accession>A0A1V3WDT3</accession>
<dbReference type="AlphaFoldDB" id="A0A1V3WDT3"/>
<name>A0A1V3WDT3_MYCKA</name>
<protein>
    <submittedName>
        <fullName evidence="1">Uncharacterized protein</fullName>
    </submittedName>
</protein>
<evidence type="ECO:0000313" key="2">
    <source>
        <dbReference type="Proteomes" id="UP000188532"/>
    </source>
</evidence>
<organism evidence="1 2">
    <name type="scientific">Mycobacterium kansasii</name>
    <dbReference type="NCBI Taxonomy" id="1768"/>
    <lineage>
        <taxon>Bacteria</taxon>
        <taxon>Bacillati</taxon>
        <taxon>Actinomycetota</taxon>
        <taxon>Actinomycetes</taxon>
        <taxon>Mycobacteriales</taxon>
        <taxon>Mycobacteriaceae</taxon>
        <taxon>Mycobacterium</taxon>
    </lineage>
</organism>
<dbReference type="Gene3D" id="3.30.70.100">
    <property type="match status" value="1"/>
</dbReference>
<gene>
    <name evidence="1" type="ORF">BZL29_8206</name>
</gene>
<dbReference type="EMBL" id="MVBN01000013">
    <property type="protein sequence ID" value="OOK64441.1"/>
    <property type="molecule type" value="Genomic_DNA"/>
</dbReference>
<comment type="caution">
    <text evidence="1">The sequence shown here is derived from an EMBL/GenBank/DDBJ whole genome shotgun (WGS) entry which is preliminary data.</text>
</comment>
<sequence>MEQSLIAYEDAVLTLVDEHGGKVVHRARTDGAEGKPLEIQLFEWASQEAMDSYMSDPRRTALSADREQAIARTEIVPVQLS</sequence>